<dbReference type="GO" id="GO:0097196">
    <property type="term" value="C:Shu complex"/>
    <property type="evidence" value="ECO:0007669"/>
    <property type="project" value="TreeGrafter"/>
</dbReference>
<dbReference type="PANTHER" id="PTHR28653:SF1">
    <property type="entry name" value="ATPASE SWSAP1"/>
    <property type="match status" value="1"/>
</dbReference>
<dbReference type="GO" id="GO:0003697">
    <property type="term" value="F:single-stranded DNA binding"/>
    <property type="evidence" value="ECO:0007669"/>
    <property type="project" value="TreeGrafter"/>
</dbReference>
<organism evidence="1 2">
    <name type="scientific">Eleusine coracana subsp. coracana</name>
    <dbReference type="NCBI Taxonomy" id="191504"/>
    <lineage>
        <taxon>Eukaryota</taxon>
        <taxon>Viridiplantae</taxon>
        <taxon>Streptophyta</taxon>
        <taxon>Embryophyta</taxon>
        <taxon>Tracheophyta</taxon>
        <taxon>Spermatophyta</taxon>
        <taxon>Magnoliopsida</taxon>
        <taxon>Liliopsida</taxon>
        <taxon>Poales</taxon>
        <taxon>Poaceae</taxon>
        <taxon>PACMAD clade</taxon>
        <taxon>Chloridoideae</taxon>
        <taxon>Cynodonteae</taxon>
        <taxon>Eleusininae</taxon>
        <taxon>Eleusine</taxon>
    </lineage>
</organism>
<dbReference type="SUPFAM" id="SSF52540">
    <property type="entry name" value="P-loop containing nucleoside triphosphate hydrolases"/>
    <property type="match status" value="1"/>
</dbReference>
<dbReference type="GO" id="GO:0000724">
    <property type="term" value="P:double-strand break repair via homologous recombination"/>
    <property type="evidence" value="ECO:0007669"/>
    <property type="project" value="TreeGrafter"/>
</dbReference>
<dbReference type="Gene3D" id="3.40.50.300">
    <property type="entry name" value="P-loop containing nucleotide triphosphate hydrolases"/>
    <property type="match status" value="1"/>
</dbReference>
<dbReference type="PANTHER" id="PTHR28653">
    <property type="match status" value="1"/>
</dbReference>
<protein>
    <recommendedName>
        <fullName evidence="3">KaiC-like domain-containing protein</fullName>
    </recommendedName>
</protein>
<gene>
    <name evidence="1" type="primary">ga00452</name>
    <name evidence="1" type="ORF">PR202_ga00452</name>
</gene>
<name>A0AAV5BFK9_ELECO</name>
<dbReference type="AlphaFoldDB" id="A0AAV5BFK9"/>
<dbReference type="InterPro" id="IPR027417">
    <property type="entry name" value="P-loop_NTPase"/>
</dbReference>
<keyword evidence="2" id="KW-1185">Reference proteome</keyword>
<proteinExistence type="predicted"/>
<dbReference type="EMBL" id="BQKI01000001">
    <property type="protein sequence ID" value="GJM84752.1"/>
    <property type="molecule type" value="Genomic_DNA"/>
</dbReference>
<comment type="caution">
    <text evidence="1">The sequence shown here is derived from an EMBL/GenBank/DDBJ whole genome shotgun (WGS) entry which is preliminary data.</text>
</comment>
<evidence type="ECO:0000313" key="2">
    <source>
        <dbReference type="Proteomes" id="UP001054889"/>
    </source>
</evidence>
<reference evidence="1" key="1">
    <citation type="journal article" date="2018" name="DNA Res.">
        <title>Multiple hybrid de novo genome assembly of finger millet, an orphan allotetraploid crop.</title>
        <authorList>
            <person name="Hatakeyama M."/>
            <person name="Aluri S."/>
            <person name="Balachadran M.T."/>
            <person name="Sivarajan S.R."/>
            <person name="Patrignani A."/>
            <person name="Gruter S."/>
            <person name="Poveda L."/>
            <person name="Shimizu-Inatsugi R."/>
            <person name="Baeten J."/>
            <person name="Francoijs K.J."/>
            <person name="Nataraja K.N."/>
            <person name="Reddy Y.A.N."/>
            <person name="Phadnis S."/>
            <person name="Ravikumar R.L."/>
            <person name="Schlapbach R."/>
            <person name="Sreeman S.M."/>
            <person name="Shimizu K.K."/>
        </authorList>
    </citation>
    <scope>NUCLEOTIDE SEQUENCE</scope>
</reference>
<accession>A0AAV5BFK9</accession>
<evidence type="ECO:0008006" key="3">
    <source>
        <dbReference type="Google" id="ProtNLM"/>
    </source>
</evidence>
<dbReference type="Proteomes" id="UP001054889">
    <property type="component" value="Unassembled WGS sequence"/>
</dbReference>
<reference evidence="1" key="2">
    <citation type="submission" date="2021-12" db="EMBL/GenBank/DDBJ databases">
        <title>Resequencing data analysis of finger millet.</title>
        <authorList>
            <person name="Hatakeyama M."/>
            <person name="Aluri S."/>
            <person name="Balachadran M.T."/>
            <person name="Sivarajan S.R."/>
            <person name="Poveda L."/>
            <person name="Shimizu-Inatsugi R."/>
            <person name="Schlapbach R."/>
            <person name="Sreeman S.M."/>
            <person name="Shimizu K.K."/>
        </authorList>
    </citation>
    <scope>NUCLEOTIDE SEQUENCE</scope>
</reference>
<evidence type="ECO:0000313" key="1">
    <source>
        <dbReference type="EMBL" id="GJM84752.1"/>
    </source>
</evidence>
<sequence length="137" mass="15171">MVERFFSYAPTAPAPLEDTGITLVSGPSCCGKTSLLFQFAVNRAAESGRGVVFICSKGRLETNPPFLSQGVEPSMGVLQRIKINLCCSGKYMLTFSSPRYVEDGEEIRKYFAAFHLLDDFPAAVIVDDFADYFSERF</sequence>